<gene>
    <name evidence="6" type="ORF">K8N75_07490</name>
</gene>
<proteinExistence type="inferred from homology"/>
<evidence type="ECO:0000313" key="7">
    <source>
        <dbReference type="Proteomes" id="UP000825933"/>
    </source>
</evidence>
<dbReference type="RefSeq" id="WP_223791455.1">
    <property type="nucleotide sequence ID" value="NZ_JAIOUQ010000007.1"/>
</dbReference>
<dbReference type="InterPro" id="IPR017896">
    <property type="entry name" value="4Fe4S_Fe-S-bd"/>
</dbReference>
<dbReference type="InterPro" id="IPR036188">
    <property type="entry name" value="FAD/NAD-bd_sf"/>
</dbReference>
<keyword evidence="7" id="KW-1185">Reference proteome</keyword>
<dbReference type="SUPFAM" id="SSF51905">
    <property type="entry name" value="FAD/NAD(P)-binding domain"/>
    <property type="match status" value="1"/>
</dbReference>
<evidence type="ECO:0000256" key="2">
    <source>
        <dbReference type="ARBA" id="ARBA00022630"/>
    </source>
</evidence>
<name>A0A8T5UYS7_9EURY</name>
<accession>A0A8T5UYS7</accession>
<feature type="domain" description="4Fe-4S ferredoxin-type" evidence="5">
    <location>
        <begin position="128"/>
        <end position="157"/>
    </location>
</feature>
<dbReference type="Pfam" id="PF13450">
    <property type="entry name" value="NAD_binding_8"/>
    <property type="match status" value="1"/>
</dbReference>
<dbReference type="PROSITE" id="PS51379">
    <property type="entry name" value="4FE4S_FER_2"/>
    <property type="match status" value="1"/>
</dbReference>
<organism evidence="6 7">
    <name type="scientific">Methanobacterium spitsbergense</name>
    <dbReference type="NCBI Taxonomy" id="2874285"/>
    <lineage>
        <taxon>Archaea</taxon>
        <taxon>Methanobacteriati</taxon>
        <taxon>Methanobacteriota</taxon>
        <taxon>Methanomada group</taxon>
        <taxon>Methanobacteria</taxon>
        <taxon>Methanobacteriales</taxon>
        <taxon>Methanobacteriaceae</taxon>
        <taxon>Methanobacterium</taxon>
    </lineage>
</organism>
<sequence>MKKFIIVGSGAGGATVARELAKKGKNVTLIEKGPYTKIKDAFKHYENAEVGVELLKTSCVGGTTLVTAGNAVRTCQEQLKNIGIDLEDHFKEIEIEMGVSTLPDSHFGPGTKLIMDKAESLGFKTQKMPKFINHETCKPCGKCTFGCPRDSKWTSRKYVDEAVDFGAKVIDNTAITEIIIKNGELRGVKSKDKEFLADCVVLSAGGIGTPRILNRSGIDAGNNLFVDTFVTVGGILGKIDFNTEVTMNALITLDDVILSPHYSGILNNKLMKFNVSKGDIIGLMIKIADEPSGTVLENSVKKYSTSNDVSLLAKGSAVAGAILTEAGVDPTTLTSTPARGAHPGGTAAIGQVIDKNLETELSNLFVADASVFPKAPGAPPVLTIVALARRLGKYLGNEF</sequence>
<dbReference type="Gene3D" id="3.50.50.60">
    <property type="entry name" value="FAD/NAD(P)-binding domain"/>
    <property type="match status" value="2"/>
</dbReference>
<protein>
    <submittedName>
        <fullName evidence="6">GMC family oxidoreductase</fullName>
    </submittedName>
</protein>
<dbReference type="Pfam" id="PF00732">
    <property type="entry name" value="GMC_oxred_N"/>
    <property type="match status" value="1"/>
</dbReference>
<comment type="caution">
    <text evidence="6">The sequence shown here is derived from an EMBL/GenBank/DDBJ whole genome shotgun (WGS) entry which is preliminary data.</text>
</comment>
<dbReference type="PANTHER" id="PTHR46056:SF12">
    <property type="entry name" value="LONG-CHAIN-ALCOHOL OXIDASE"/>
    <property type="match status" value="1"/>
</dbReference>
<reference evidence="7" key="1">
    <citation type="journal article" date="2022" name="Microbiol. Resour. Announc.">
        <title>Draft Genome Sequence of a Methanogenic Archaeon from West Spitsbergen Permafrost.</title>
        <authorList>
            <person name="Trubitsyn V."/>
            <person name="Rivkina E."/>
            <person name="Shcherbakova V."/>
        </authorList>
    </citation>
    <scope>NUCLEOTIDE SEQUENCE [LARGE SCALE GENOMIC DNA]</scope>
    <source>
        <strain evidence="7">VT</strain>
    </source>
</reference>
<comment type="similarity">
    <text evidence="1">Belongs to the GMC oxidoreductase family.</text>
</comment>
<dbReference type="PANTHER" id="PTHR46056">
    <property type="entry name" value="LONG-CHAIN-ALCOHOL OXIDASE"/>
    <property type="match status" value="1"/>
</dbReference>
<evidence type="ECO:0000256" key="3">
    <source>
        <dbReference type="ARBA" id="ARBA00022827"/>
    </source>
</evidence>
<dbReference type="Pfam" id="PF05199">
    <property type="entry name" value="GMC_oxred_C"/>
    <property type="match status" value="1"/>
</dbReference>
<keyword evidence="4" id="KW-0560">Oxidoreductase</keyword>
<evidence type="ECO:0000259" key="5">
    <source>
        <dbReference type="PROSITE" id="PS51379"/>
    </source>
</evidence>
<dbReference type="EMBL" id="JAIOUQ010000007">
    <property type="protein sequence ID" value="MBZ2165879.1"/>
    <property type="molecule type" value="Genomic_DNA"/>
</dbReference>
<dbReference type="GO" id="GO:0016614">
    <property type="term" value="F:oxidoreductase activity, acting on CH-OH group of donors"/>
    <property type="evidence" value="ECO:0007669"/>
    <property type="project" value="InterPro"/>
</dbReference>
<evidence type="ECO:0000313" key="6">
    <source>
        <dbReference type="EMBL" id="MBZ2165879.1"/>
    </source>
</evidence>
<evidence type="ECO:0000256" key="1">
    <source>
        <dbReference type="ARBA" id="ARBA00010790"/>
    </source>
</evidence>
<dbReference type="GO" id="GO:0050660">
    <property type="term" value="F:flavin adenine dinucleotide binding"/>
    <property type="evidence" value="ECO:0007669"/>
    <property type="project" value="InterPro"/>
</dbReference>
<dbReference type="AlphaFoldDB" id="A0A8T5UYS7"/>
<dbReference type="InterPro" id="IPR000172">
    <property type="entry name" value="GMC_OxRdtase_N"/>
</dbReference>
<keyword evidence="2" id="KW-0285">Flavoprotein</keyword>
<keyword evidence="3" id="KW-0274">FAD</keyword>
<evidence type="ECO:0000256" key="4">
    <source>
        <dbReference type="ARBA" id="ARBA00023002"/>
    </source>
</evidence>
<dbReference type="Proteomes" id="UP000825933">
    <property type="component" value="Unassembled WGS sequence"/>
</dbReference>
<dbReference type="InterPro" id="IPR007867">
    <property type="entry name" value="GMC_OxRtase_C"/>
</dbReference>